<gene>
    <name evidence="1" type="primary">g1942</name>
    <name evidence="1" type="ORF">NpPPO83_00001942</name>
</gene>
<dbReference type="Proteomes" id="UP001165186">
    <property type="component" value="Unassembled WGS sequence"/>
</dbReference>
<name>A0ACB5S9G1_9PEZI</name>
<comment type="caution">
    <text evidence="1">The sequence shown here is derived from an EMBL/GenBank/DDBJ whole genome shotgun (WGS) entry which is preliminary data.</text>
</comment>
<evidence type="ECO:0000313" key="2">
    <source>
        <dbReference type="Proteomes" id="UP001165186"/>
    </source>
</evidence>
<keyword evidence="1" id="KW-0378">Hydrolase</keyword>
<organism evidence="1 2">
    <name type="scientific">Neofusicoccum parvum</name>
    <dbReference type="NCBI Taxonomy" id="310453"/>
    <lineage>
        <taxon>Eukaryota</taxon>
        <taxon>Fungi</taxon>
        <taxon>Dikarya</taxon>
        <taxon>Ascomycota</taxon>
        <taxon>Pezizomycotina</taxon>
        <taxon>Dothideomycetes</taxon>
        <taxon>Dothideomycetes incertae sedis</taxon>
        <taxon>Botryosphaeriales</taxon>
        <taxon>Botryosphaeriaceae</taxon>
        <taxon>Neofusicoccum</taxon>
    </lineage>
</organism>
<feature type="non-terminal residue" evidence="1">
    <location>
        <position position="99"/>
    </location>
</feature>
<keyword evidence="2" id="KW-1185">Reference proteome</keyword>
<reference evidence="1" key="1">
    <citation type="submission" date="2024-09" db="EMBL/GenBank/DDBJ databases">
        <title>Draft Genome Sequences of Neofusicoccum parvum.</title>
        <authorList>
            <person name="Ashida A."/>
            <person name="Camagna M."/>
            <person name="Tanaka A."/>
            <person name="Takemoto D."/>
        </authorList>
    </citation>
    <scope>NUCLEOTIDE SEQUENCE</scope>
    <source>
        <strain evidence="1">PPO83</strain>
    </source>
</reference>
<accession>A0ACB5S9G1</accession>
<protein>
    <submittedName>
        <fullName evidence="1">P-loop containing nucleoside triphosphate hydrolase protein, partial</fullName>
    </submittedName>
</protein>
<proteinExistence type="predicted"/>
<evidence type="ECO:0000313" key="1">
    <source>
        <dbReference type="EMBL" id="GME31353.1"/>
    </source>
</evidence>
<sequence>MVEEELQATVEGKVVIYCNTVSRVKGLVDAGLFQCEAFYSDMSDARKKEVLEDFKAGVVRVVVATSALGMGIDIPDIRLIIHTDEPRDLLDYAQESGRA</sequence>
<dbReference type="EMBL" id="BSXG01000559">
    <property type="protein sequence ID" value="GME31353.1"/>
    <property type="molecule type" value="Genomic_DNA"/>
</dbReference>